<dbReference type="AlphaFoldDB" id="C1EI15"/>
<dbReference type="InterPro" id="IPR000307">
    <property type="entry name" value="Ribosomal_bS16"/>
</dbReference>
<dbReference type="OrthoDB" id="407221at2759"/>
<dbReference type="GO" id="GO:0005739">
    <property type="term" value="C:mitochondrion"/>
    <property type="evidence" value="ECO:0007669"/>
    <property type="project" value="GOC"/>
</dbReference>
<dbReference type="EMBL" id="CP001333">
    <property type="protein sequence ID" value="ACO67604.1"/>
    <property type="molecule type" value="Genomic_DNA"/>
</dbReference>
<evidence type="ECO:0000256" key="3">
    <source>
        <dbReference type="ARBA" id="ARBA00023274"/>
    </source>
</evidence>
<dbReference type="KEGG" id="mis:MICPUN_64421"/>
<dbReference type="SUPFAM" id="SSF54565">
    <property type="entry name" value="Ribosomal protein S16"/>
    <property type="match status" value="1"/>
</dbReference>
<dbReference type="NCBIfam" id="TIGR00002">
    <property type="entry name" value="S16"/>
    <property type="match status" value="1"/>
</dbReference>
<dbReference type="Proteomes" id="UP000002009">
    <property type="component" value="Chromosome 15"/>
</dbReference>
<dbReference type="Gene3D" id="3.30.1320.10">
    <property type="match status" value="1"/>
</dbReference>
<dbReference type="PANTHER" id="PTHR12919">
    <property type="entry name" value="30S RIBOSOMAL PROTEIN S16"/>
    <property type="match status" value="1"/>
</dbReference>
<evidence type="ECO:0000256" key="1">
    <source>
        <dbReference type="ARBA" id="ARBA00006668"/>
    </source>
</evidence>
<dbReference type="OMA" id="PLEYLGW"/>
<dbReference type="GO" id="GO:0032543">
    <property type="term" value="P:mitochondrial translation"/>
    <property type="evidence" value="ECO:0007669"/>
    <property type="project" value="TreeGrafter"/>
</dbReference>
<protein>
    <recommendedName>
        <fullName evidence="4">30S ribosomal protein S16, chloroplastic</fullName>
    </recommendedName>
</protein>
<keyword evidence="6" id="KW-1185">Reference proteome</keyword>
<dbReference type="Pfam" id="PF00886">
    <property type="entry name" value="Ribosomal_S16"/>
    <property type="match status" value="1"/>
</dbReference>
<dbReference type="InterPro" id="IPR023803">
    <property type="entry name" value="Ribosomal_bS16_dom_sf"/>
</dbReference>
<sequence length="119" mass="13265">MSATASASSLSFGRNVVDQRLKVAAPSARVVAPRPALQVENMVKIRFTRLGRKRTPFYRIIAIDSRKRRDGAPLEYLGWYDPVKKQSNLDAPAIKAWLGKGAQPSDTVRNLLKKSLIMD</sequence>
<dbReference type="GO" id="GO:0003735">
    <property type="term" value="F:structural constituent of ribosome"/>
    <property type="evidence" value="ECO:0007669"/>
    <property type="project" value="InterPro"/>
</dbReference>
<organism evidence="5 6">
    <name type="scientific">Micromonas commoda (strain RCC299 / NOUM17 / CCMP2709)</name>
    <name type="common">Picoplanktonic green alga</name>
    <dbReference type="NCBI Taxonomy" id="296587"/>
    <lineage>
        <taxon>Eukaryota</taxon>
        <taxon>Viridiplantae</taxon>
        <taxon>Chlorophyta</taxon>
        <taxon>Mamiellophyceae</taxon>
        <taxon>Mamiellales</taxon>
        <taxon>Mamiellaceae</taxon>
        <taxon>Micromonas</taxon>
    </lineage>
</organism>
<evidence type="ECO:0000256" key="2">
    <source>
        <dbReference type="ARBA" id="ARBA00022980"/>
    </source>
</evidence>
<evidence type="ECO:0000313" key="6">
    <source>
        <dbReference type="Proteomes" id="UP000002009"/>
    </source>
</evidence>
<accession>C1EI15</accession>
<dbReference type="InParanoid" id="C1EI15"/>
<dbReference type="STRING" id="296587.C1EI15"/>
<dbReference type="eggNOG" id="KOG3419">
    <property type="taxonomic scope" value="Eukaryota"/>
</dbReference>
<dbReference type="RefSeq" id="XP_002506346.1">
    <property type="nucleotide sequence ID" value="XM_002506300.1"/>
</dbReference>
<reference evidence="5 6" key="1">
    <citation type="journal article" date="2009" name="Science">
        <title>Green evolution and dynamic adaptations revealed by genomes of the marine picoeukaryotes Micromonas.</title>
        <authorList>
            <person name="Worden A.Z."/>
            <person name="Lee J.H."/>
            <person name="Mock T."/>
            <person name="Rouze P."/>
            <person name="Simmons M.P."/>
            <person name="Aerts A.L."/>
            <person name="Allen A.E."/>
            <person name="Cuvelier M.L."/>
            <person name="Derelle E."/>
            <person name="Everett M.V."/>
            <person name="Foulon E."/>
            <person name="Grimwood J."/>
            <person name="Gundlach H."/>
            <person name="Henrissat B."/>
            <person name="Napoli C."/>
            <person name="McDonald S.M."/>
            <person name="Parker M.S."/>
            <person name="Rombauts S."/>
            <person name="Salamov A."/>
            <person name="Von Dassow P."/>
            <person name="Badger J.H."/>
            <person name="Coutinho P.M."/>
            <person name="Demir E."/>
            <person name="Dubchak I."/>
            <person name="Gentemann C."/>
            <person name="Eikrem W."/>
            <person name="Gready J.E."/>
            <person name="John U."/>
            <person name="Lanier W."/>
            <person name="Lindquist E.A."/>
            <person name="Lucas S."/>
            <person name="Mayer K.F."/>
            <person name="Moreau H."/>
            <person name="Not F."/>
            <person name="Otillar R."/>
            <person name="Panaud O."/>
            <person name="Pangilinan J."/>
            <person name="Paulsen I."/>
            <person name="Piegu B."/>
            <person name="Poliakov A."/>
            <person name="Robbens S."/>
            <person name="Schmutz J."/>
            <person name="Toulza E."/>
            <person name="Wyss T."/>
            <person name="Zelensky A."/>
            <person name="Zhou K."/>
            <person name="Armbrust E.V."/>
            <person name="Bhattacharya D."/>
            <person name="Goodenough U.W."/>
            <person name="Van de Peer Y."/>
            <person name="Grigoriev I.V."/>
        </authorList>
    </citation>
    <scope>NUCLEOTIDE SEQUENCE [LARGE SCALE GENOMIC DNA]</scope>
    <source>
        <strain evidence="6">RCC299 / NOUM17</strain>
    </source>
</reference>
<comment type="similarity">
    <text evidence="1">Belongs to the bacterial ribosomal protein bS16 family.</text>
</comment>
<evidence type="ECO:0000313" key="5">
    <source>
        <dbReference type="EMBL" id="ACO67604.1"/>
    </source>
</evidence>
<evidence type="ECO:0000256" key="4">
    <source>
        <dbReference type="ARBA" id="ARBA00035371"/>
    </source>
</evidence>
<dbReference type="HAMAP" id="MF_00385">
    <property type="entry name" value="Ribosomal_bS16"/>
    <property type="match status" value="1"/>
</dbReference>
<name>C1EI15_MICCC</name>
<dbReference type="GO" id="GO:0015935">
    <property type="term" value="C:small ribosomal subunit"/>
    <property type="evidence" value="ECO:0007669"/>
    <property type="project" value="TreeGrafter"/>
</dbReference>
<keyword evidence="3" id="KW-0687">Ribonucleoprotein</keyword>
<keyword evidence="2" id="KW-0689">Ribosomal protein</keyword>
<dbReference type="GeneID" id="8249452"/>
<gene>
    <name evidence="5" type="ORF">MICPUN_64421</name>
</gene>
<proteinExistence type="inferred from homology"/>
<dbReference type="PANTHER" id="PTHR12919:SF20">
    <property type="entry name" value="SMALL RIBOSOMAL SUBUNIT PROTEIN BS16M"/>
    <property type="match status" value="1"/>
</dbReference>